<name>G9Y4X1_HAFAL</name>
<dbReference type="EMBL" id="AGCI01000031">
    <property type="protein sequence ID" value="EHM44232.1"/>
    <property type="molecule type" value="Genomic_DNA"/>
</dbReference>
<organism evidence="1 2">
    <name type="scientific">Hafnia alvei ATCC 51873</name>
    <dbReference type="NCBI Taxonomy" id="1002364"/>
    <lineage>
        <taxon>Bacteria</taxon>
        <taxon>Pseudomonadati</taxon>
        <taxon>Pseudomonadota</taxon>
        <taxon>Gammaproteobacteria</taxon>
        <taxon>Enterobacterales</taxon>
        <taxon>Hafniaceae</taxon>
        <taxon>Hafnia</taxon>
    </lineage>
</organism>
<comment type="caution">
    <text evidence="1">The sequence shown here is derived from an EMBL/GenBank/DDBJ whole genome shotgun (WGS) entry which is preliminary data.</text>
</comment>
<sequence>MAIRMFCSFNLVSIPIYNCSYPTLKSLIYQSIGYKLSKQNFFPS</sequence>
<dbReference type="HOGENOM" id="CLU_3216932_0_0_6"/>
<dbReference type="AlphaFoldDB" id="G9Y4X1"/>
<evidence type="ECO:0000313" key="2">
    <source>
        <dbReference type="Proteomes" id="UP000005959"/>
    </source>
</evidence>
<evidence type="ECO:0000313" key="1">
    <source>
        <dbReference type="EMBL" id="EHM44232.1"/>
    </source>
</evidence>
<reference evidence="1 2" key="1">
    <citation type="submission" date="2011-08" db="EMBL/GenBank/DDBJ databases">
        <authorList>
            <person name="Weinstock G."/>
            <person name="Sodergren E."/>
            <person name="Clifton S."/>
            <person name="Fulton L."/>
            <person name="Fulton B."/>
            <person name="Courtney L."/>
            <person name="Fronick C."/>
            <person name="Harrison M."/>
            <person name="Strong C."/>
            <person name="Farmer C."/>
            <person name="Delahaunty K."/>
            <person name="Markovic C."/>
            <person name="Hall O."/>
            <person name="Minx P."/>
            <person name="Tomlinson C."/>
            <person name="Mitreva M."/>
            <person name="Hou S."/>
            <person name="Chen J."/>
            <person name="Wollam A."/>
            <person name="Pepin K.H."/>
            <person name="Johnson M."/>
            <person name="Bhonagiri V."/>
            <person name="Zhang X."/>
            <person name="Suruliraj S."/>
            <person name="Warren W."/>
            <person name="Chinwalla A."/>
            <person name="Mardis E.R."/>
            <person name="Wilson R.K."/>
        </authorList>
    </citation>
    <scope>NUCLEOTIDE SEQUENCE [LARGE SCALE GENOMIC DNA]</scope>
    <source>
        <strain evidence="1 2">ATCC 51873</strain>
    </source>
</reference>
<gene>
    <name evidence="1" type="ORF">HMPREF0454_01544</name>
</gene>
<protein>
    <submittedName>
        <fullName evidence="1">Uncharacterized protein</fullName>
    </submittedName>
</protein>
<proteinExistence type="predicted"/>
<accession>G9Y4X1</accession>
<dbReference type="Proteomes" id="UP000005959">
    <property type="component" value="Unassembled WGS sequence"/>
</dbReference>